<evidence type="ECO:0000313" key="3">
    <source>
        <dbReference type="EMBL" id="KAF7629898.1"/>
    </source>
</evidence>
<dbReference type="PANTHER" id="PTHR31836:SF28">
    <property type="entry name" value="SRCR DOMAIN-CONTAINING PROTEIN-RELATED"/>
    <property type="match status" value="1"/>
</dbReference>
<dbReference type="EMBL" id="JABEBT010000137">
    <property type="protein sequence ID" value="KAF7629898.1"/>
    <property type="molecule type" value="Genomic_DNA"/>
</dbReference>
<dbReference type="PANTHER" id="PTHR31836">
    <property type="match status" value="1"/>
</dbReference>
<evidence type="ECO:0000313" key="4">
    <source>
        <dbReference type="Proteomes" id="UP000605970"/>
    </source>
</evidence>
<accession>A0A8S9ZDU7</accession>
<dbReference type="SUPFAM" id="SSF50685">
    <property type="entry name" value="Barwin-like endoglucanases"/>
    <property type="match status" value="1"/>
</dbReference>
<proteinExistence type="predicted"/>
<organism evidence="3 4">
    <name type="scientific">Meloidogyne graminicola</name>
    <dbReference type="NCBI Taxonomy" id="189291"/>
    <lineage>
        <taxon>Eukaryota</taxon>
        <taxon>Metazoa</taxon>
        <taxon>Ecdysozoa</taxon>
        <taxon>Nematoda</taxon>
        <taxon>Chromadorea</taxon>
        <taxon>Rhabditida</taxon>
        <taxon>Tylenchina</taxon>
        <taxon>Tylenchomorpha</taxon>
        <taxon>Tylenchoidea</taxon>
        <taxon>Meloidogynidae</taxon>
        <taxon>Meloidogyninae</taxon>
        <taxon>Meloidogyne</taxon>
    </lineage>
</organism>
<name>A0A8S9ZDU7_9BILA</name>
<feature type="chain" id="PRO_5035774451" evidence="2">
    <location>
        <begin position="20"/>
        <end position="258"/>
    </location>
</feature>
<dbReference type="Proteomes" id="UP000605970">
    <property type="component" value="Unassembled WGS sequence"/>
</dbReference>
<dbReference type="InterPro" id="IPR036908">
    <property type="entry name" value="RlpA-like_sf"/>
</dbReference>
<protein>
    <submittedName>
        <fullName evidence="3">DPBB_1 domain-containing protein</fullName>
    </submittedName>
</protein>
<dbReference type="OrthoDB" id="5845740at2759"/>
<dbReference type="Gene3D" id="2.40.40.10">
    <property type="entry name" value="RlpA-like domain"/>
    <property type="match status" value="1"/>
</dbReference>
<evidence type="ECO:0000256" key="1">
    <source>
        <dbReference type="ARBA" id="ARBA00022729"/>
    </source>
</evidence>
<reference evidence="3" key="1">
    <citation type="journal article" date="2020" name="Ecol. Evol.">
        <title>Genome structure and content of the rice root-knot nematode (Meloidogyne graminicola).</title>
        <authorList>
            <person name="Phan N.T."/>
            <person name="Danchin E.G.J."/>
            <person name="Klopp C."/>
            <person name="Perfus-Barbeoch L."/>
            <person name="Kozlowski D.K."/>
            <person name="Koutsovoulos G.D."/>
            <person name="Lopez-Roques C."/>
            <person name="Bouchez O."/>
            <person name="Zahm M."/>
            <person name="Besnard G."/>
            <person name="Bellafiore S."/>
        </authorList>
    </citation>
    <scope>NUCLEOTIDE SEQUENCE</scope>
    <source>
        <strain evidence="3">VN-18</strain>
    </source>
</reference>
<evidence type="ECO:0000256" key="2">
    <source>
        <dbReference type="SAM" id="SignalP"/>
    </source>
</evidence>
<comment type="caution">
    <text evidence="3">The sequence shown here is derived from an EMBL/GenBank/DDBJ whole genome shotgun (WGS) entry which is preliminary data.</text>
</comment>
<keyword evidence="4" id="KW-1185">Reference proteome</keyword>
<dbReference type="AlphaFoldDB" id="A0A8S9ZDU7"/>
<gene>
    <name evidence="3" type="ORF">Mgra_00009086</name>
</gene>
<dbReference type="InterPro" id="IPR051477">
    <property type="entry name" value="Expansin_CellWall"/>
</dbReference>
<keyword evidence="1 2" id="KW-0732">Signal</keyword>
<feature type="signal peptide" evidence="2">
    <location>
        <begin position="1"/>
        <end position="19"/>
    </location>
</feature>
<sequence>MSIISLYFIFFIFTNSLLTENETRKCKVSITSKNNVQPVFTKLPQNQPIPTQNNDSQLKPPAAGVSLLPRPSENLDKYFQVMRHQGETPIEQVVDHFAGINKYGGNSMVVKQILTQNDTCIKMFNQTGVFDDIMNKPITNGIMTHYKTGDGGACGCDTSDPIMSAAASTELFDQRAPWLESCRPGKPYMNSDRICINKCVKIEYKGKSLTVPITNSCPGCPKNHVDLSIPTFMWLEPNWRLGRIGNITLTFMTCPGME</sequence>